<evidence type="ECO:0000256" key="2">
    <source>
        <dbReference type="ARBA" id="ARBA00022448"/>
    </source>
</evidence>
<feature type="region of interest" description="Disordered" evidence="12">
    <location>
        <begin position="2364"/>
        <end position="2432"/>
    </location>
</feature>
<evidence type="ECO:0000256" key="10">
    <source>
        <dbReference type="ARBA" id="ARBA00077188"/>
    </source>
</evidence>
<feature type="transmembrane region" description="Helical" evidence="13">
    <location>
        <begin position="351"/>
        <end position="372"/>
    </location>
</feature>
<feature type="region of interest" description="Disordered" evidence="12">
    <location>
        <begin position="1969"/>
        <end position="2019"/>
    </location>
</feature>
<keyword evidence="5" id="KW-0007">Acetylation</keyword>
<keyword evidence="7" id="KW-0446">Lipid-binding</keyword>
<feature type="compositionally biased region" description="Polar residues" evidence="12">
    <location>
        <begin position="546"/>
        <end position="570"/>
    </location>
</feature>
<feature type="transmembrane region" description="Helical" evidence="13">
    <location>
        <begin position="918"/>
        <end position="944"/>
    </location>
</feature>
<dbReference type="PROSITE" id="PS50106">
    <property type="entry name" value="PDZ"/>
    <property type="match status" value="1"/>
</dbReference>
<keyword evidence="3" id="KW-0963">Cytoplasm</keyword>
<dbReference type="SMART" id="SM00228">
    <property type="entry name" value="PDZ"/>
    <property type="match status" value="1"/>
</dbReference>
<feature type="compositionally biased region" description="Acidic residues" evidence="12">
    <location>
        <begin position="136"/>
        <end position="145"/>
    </location>
</feature>
<evidence type="ECO:0000256" key="11">
    <source>
        <dbReference type="ARBA" id="ARBA00079049"/>
    </source>
</evidence>
<feature type="compositionally biased region" description="Basic residues" evidence="12">
    <location>
        <begin position="93"/>
        <end position="102"/>
    </location>
</feature>
<evidence type="ECO:0000313" key="16">
    <source>
        <dbReference type="EMBL" id="DAZ99580.1"/>
    </source>
</evidence>
<dbReference type="GO" id="GO:0005829">
    <property type="term" value="C:cytosol"/>
    <property type="evidence" value="ECO:0007669"/>
    <property type="project" value="UniProtKB-ARBA"/>
</dbReference>
<proteinExistence type="predicted"/>
<evidence type="ECO:0000256" key="4">
    <source>
        <dbReference type="ARBA" id="ARBA00022553"/>
    </source>
</evidence>
<feature type="domain" description="START" evidence="15">
    <location>
        <begin position="1391"/>
        <end position="1580"/>
    </location>
</feature>
<dbReference type="GO" id="GO:0006869">
    <property type="term" value="P:lipid transport"/>
    <property type="evidence" value="ECO:0007669"/>
    <property type="project" value="UniProtKB-KW"/>
</dbReference>
<dbReference type="SUPFAM" id="SSF55961">
    <property type="entry name" value="Bet v1-like"/>
    <property type="match status" value="2"/>
</dbReference>
<organism evidence="16 17">
    <name type="scientific">Lagenidium giganteum</name>
    <dbReference type="NCBI Taxonomy" id="4803"/>
    <lineage>
        <taxon>Eukaryota</taxon>
        <taxon>Sar</taxon>
        <taxon>Stramenopiles</taxon>
        <taxon>Oomycota</taxon>
        <taxon>Peronosporomycetes</taxon>
        <taxon>Pythiales</taxon>
        <taxon>Pythiaceae</taxon>
    </lineage>
</organism>
<keyword evidence="4" id="KW-0597">Phosphoprotein</keyword>
<feature type="transmembrane region" description="Helical" evidence="13">
    <location>
        <begin position="2567"/>
        <end position="2586"/>
    </location>
</feature>
<evidence type="ECO:0000256" key="8">
    <source>
        <dbReference type="ARBA" id="ARBA00063535"/>
    </source>
</evidence>
<feature type="compositionally biased region" description="Low complexity" evidence="12">
    <location>
        <begin position="1972"/>
        <end position="1981"/>
    </location>
</feature>
<evidence type="ECO:0000256" key="7">
    <source>
        <dbReference type="ARBA" id="ARBA00023121"/>
    </source>
</evidence>
<dbReference type="InterPro" id="IPR051213">
    <property type="entry name" value="START_lipid_transfer"/>
</dbReference>
<feature type="transmembrane region" description="Helical" evidence="13">
    <location>
        <begin position="956"/>
        <end position="977"/>
    </location>
</feature>
<dbReference type="SUPFAM" id="SSF50156">
    <property type="entry name" value="PDZ domain-like"/>
    <property type="match status" value="1"/>
</dbReference>
<sequence>MGVDGAEDADRHALAMLAAPDDDNVDAVTTAQRLDSASRERSALERSAGDALLENEHMYEPAGSSFRIERVFESISRERRQVLAEIEAQRQAQRRAKERKKSRFADVKRPARGSGGNVLTSGGSKSNNSTAGALPEDADDADDADDTSASDYINMMLMQPDHLVFNKYTRFFLDEELESLYQEYTARNWFNRARGHMAFWMCFHVLVYVLYFILPGSGFRGMAQFDRNYESFLEWLQWAYLFMAVPFAAMPADRNPCQSHWRAIVCTIVILFNFGLQMWIGAACDSAVKKFQQTVDDTLVCPKDGQNDTSSTQKDMVSLTVHLYTGALVQILAVFSSIFSFIFVISVRLEFVQVMLVGVGTIISYILVLGLYQLQVEWMTAYAYGVSIVLLFVLSYSSDRTNRRSFLTNFQVEKENESLKSSLNKAEAALMNDAACDSEKRAVATILGVSDTRHLEMIRIPFADLKFLQAIGRGAMGDVIKAKYFGTDVRPTFATVLRRLQGSVQQEIQGDAEKSTLERRARTHFADIVARSPGMKSVQVRPLASRRTNADTGLSTDSGKTYTEVSSRGQRSTKETGGRSTGKSTEGRRSVAVNRGRSRGWRPNVVNLSLSQWLHLLHRFMILACAIVYVFTCIGSVIATFLIMTDSATPTMTFSPYTSIRMGELVGGSSIYASPLMELVGGDSRARNDTLYVSTDDYASFEKCPQRTPIDDAYTNAFLRSIHAALVRDTSYNLTFLHPNNTELIAPAIDCTCSSLLYADSTASMYFYLLRNLKASSSSDEVMLLVVTISNQGYKVETRGETGPASVVTLAVMSDVTSGPLKHHFALALGYPFQRLSYQVYEKVALTSDGFWCLRSVPVDPTAEVPRALLTSCRTGFYWTSEAEQSNIKNEYWALEEDPVATVSQMLWQGGTVLRDSWAWVHMLHIVLAGEVFVQLLVLVIVIYRNWQMGKLWIGDAFVAISSTLLFRGLIVFLSWVLDGFWALSEFCYHDGNEVSQVEQVYVREPIIHADFMVLYLTCVAILGKVFHERIDPALTMILFKLGFYNRIAILQWFPRLVDIVSTKTLSDYQLGVVQTEEDIALLTPLRLWNIHVMPNHDVVFMLAVIISVFSTLLFVIIYVAAAKFYRWREQKRAVLREEANAVLPKPLRSENITSLSHKSFAGRVIRLGSNVPTFRTQFETATGASLENQFGVIASYENHRVIKGLRYASADGVYSSGFVIANAHYLLATDDVLSILLIKLTRVRFRNVYVYDVDGYHVQQMARLVYPETLTVNDLVNLNITILTYIGPFHERACCAVAWSLVRPVTGSTWRSSSGVKRIRNGSTGVSARSQGRSTVSQRCLVRWRHLSFFPPFVETVATRVVMSTPKLVHRSSDPKLGEVDLYDTADMGEHALWSNLDDRIYSERDIEIYRCVRKDSTLPVYYIKGWMPCAADTLFNTLMDSAYRKSWDTYTKQVYALERVQDVVDVMYFGALLPWPFATRDYVYHRRMKFFPKQNSFVVLSRAAHHASAPECNGMIRVETFASRMCIRSTGTNSCDLYIEYEDDTNFSIPNCIVNLLLNTYVPSFMHELKTACTNYAAYTKTLDDNGVHTIPSLLMRRRSADEALSPTSARHASGRSTAVAMTNGATPTSTVPLSLKSPLANKKSSRPKLAPGSAPNLTQAPQSDDLPTKKSRTLLRRSTADDHGSSSSGGSSTPRRRLKKTSSMSRFFSKASSARAASSADDNELDDDFVVEFHKQKIGLHLETELFSTKVLVAFCEKGSEAAKCSVCLEPGLLLTSVNGVPVADMGFKEVLHEIKKSARPIKLGFTHPDKDFSRRYRRFKEPKNVLKVVVSRDAYDLVPVLRALDEDAGTGAVLKTDFVAPIYKKKKQMTQQWPPSGSLSPTKCVVVPEGFLVYEIDDCHVLDLPFAEVMHLLRRNSNPKAVTFKAAMAIVGDQVLEQASRSALSKRLSGVFKWRGHSMDELCMPYHSPSSQGSQSSYAELRNEDSPPKSARAQSNRPQQAAPASAPAASSPASAPVPASVAAAAPAEGLSNYSNVVISAKNIAWAWQHVQLLRTDERLFSAALLIEKIEAFLMNAGSDENSTIKSVLSGMTEQRDALNKIKTRSNLGVQALHEFNSEEQAEWRFAQTYFGVSTHWKPGSDGTVWLKLDGIIEGVDIFNTIGVIYEIDLYHHWVPFCNRAELLRQTSHVEITAYLSIALPLLSRDAVIHAFGINACYEHRCILLLGGSTDQANLPPGVTVPKLKGWNSDRMEIRGFRALIEPLSPTKARKCIVANIDPKCPIPKSLLNFGIKKMAGILLYLIMKEAEKIEAAQRDGKGDNEHLRRMQADPTGFYAWLRPRLVRWFDDKAKNQLPAPLSVITTPTLESHETSKSKPSLSNGQSSPSRSPTRTGAHSHSHSQPPSPTRFKSMQWNTGKTSHSHATAPTSDDSALGGRMLVDYLYDFGIWPYFLLFIFARVTPEDSFLFVCALKFVFTCTCTWFGVPGAYSWQTRQRKRATNELDVIRRRAVVVAGVLDVLNSWFLRVWVHWLVCFMLQVLPVWCSASVMPCHARSARDLRESENFWLMTSAFSFATVVVGIQIVNTPASTHHVGRQQAEITAVDQQRWSRDG</sequence>
<feature type="region of interest" description="Disordered" evidence="12">
    <location>
        <begin position="537"/>
        <end position="595"/>
    </location>
</feature>
<dbReference type="InterPro" id="IPR036034">
    <property type="entry name" value="PDZ_sf"/>
</dbReference>
<dbReference type="Gene3D" id="2.30.42.10">
    <property type="match status" value="1"/>
</dbReference>
<evidence type="ECO:0000256" key="12">
    <source>
        <dbReference type="SAM" id="MobiDB-lite"/>
    </source>
</evidence>
<gene>
    <name evidence="16" type="ORF">N0F65_001408</name>
</gene>
<accession>A0AAV2YZT0</accession>
<feature type="transmembrane region" description="Helical" evidence="13">
    <location>
        <begin position="2444"/>
        <end position="2462"/>
    </location>
</feature>
<evidence type="ECO:0000256" key="9">
    <source>
        <dbReference type="ARBA" id="ARBA00069061"/>
    </source>
</evidence>
<feature type="transmembrane region" description="Helical" evidence="13">
    <location>
        <begin position="321"/>
        <end position="344"/>
    </location>
</feature>
<dbReference type="Proteomes" id="UP001146120">
    <property type="component" value="Unassembled WGS sequence"/>
</dbReference>
<keyword evidence="13" id="KW-0472">Membrane</keyword>
<comment type="subunit">
    <text evidence="8">Interacts with ACOT13/THEM2.</text>
</comment>
<evidence type="ECO:0000313" key="17">
    <source>
        <dbReference type="Proteomes" id="UP001146120"/>
    </source>
</evidence>
<evidence type="ECO:0000256" key="6">
    <source>
        <dbReference type="ARBA" id="ARBA00023055"/>
    </source>
</evidence>
<feature type="transmembrane region" description="Helical" evidence="13">
    <location>
        <begin position="264"/>
        <end position="282"/>
    </location>
</feature>
<evidence type="ECO:0000259" key="15">
    <source>
        <dbReference type="PROSITE" id="PS50848"/>
    </source>
</evidence>
<feature type="region of interest" description="Disordered" evidence="12">
    <location>
        <begin position="1602"/>
        <end position="1709"/>
    </location>
</feature>
<dbReference type="InterPro" id="IPR002913">
    <property type="entry name" value="START_lipid-bd_dom"/>
</dbReference>
<name>A0AAV2YZT0_9STRA</name>
<dbReference type="InterPro" id="IPR001478">
    <property type="entry name" value="PDZ"/>
</dbReference>
<dbReference type="InterPro" id="IPR023393">
    <property type="entry name" value="START-like_dom_sf"/>
</dbReference>
<evidence type="ECO:0000256" key="1">
    <source>
        <dbReference type="ARBA" id="ARBA00004496"/>
    </source>
</evidence>
<feature type="transmembrane region" description="Helical" evidence="13">
    <location>
        <begin position="1007"/>
        <end position="1027"/>
    </location>
</feature>
<feature type="transmembrane region" description="Helical" evidence="13">
    <location>
        <begin position="378"/>
        <end position="396"/>
    </location>
</feature>
<dbReference type="EMBL" id="DAKRPA010000080">
    <property type="protein sequence ID" value="DAZ99580.1"/>
    <property type="molecule type" value="Genomic_DNA"/>
</dbReference>
<protein>
    <recommendedName>
        <fullName evidence="9">Phosphatidylcholine transfer protein</fullName>
    </recommendedName>
    <alternativeName>
        <fullName evidence="11">START domain-containing protein 2</fullName>
    </alternativeName>
    <alternativeName>
        <fullName evidence="10">StAR-related lipid transfer protein 2</fullName>
    </alternativeName>
</protein>
<feature type="transmembrane region" description="Helical" evidence="13">
    <location>
        <begin position="235"/>
        <end position="252"/>
    </location>
</feature>
<feature type="compositionally biased region" description="Polar residues" evidence="12">
    <location>
        <begin position="1608"/>
        <end position="1635"/>
    </location>
</feature>
<feature type="compositionally biased region" description="Polar residues" evidence="12">
    <location>
        <begin position="117"/>
        <end position="131"/>
    </location>
</feature>
<feature type="transmembrane region" description="Helical" evidence="13">
    <location>
        <begin position="1099"/>
        <end position="1122"/>
    </location>
</feature>
<evidence type="ECO:0000256" key="13">
    <source>
        <dbReference type="SAM" id="Phobius"/>
    </source>
</evidence>
<comment type="caution">
    <text evidence="16">The sequence shown here is derived from an EMBL/GenBank/DDBJ whole genome shotgun (WGS) entry which is preliminary data.</text>
</comment>
<dbReference type="SMART" id="SM00234">
    <property type="entry name" value="START"/>
    <property type="match status" value="1"/>
</dbReference>
<keyword evidence="13" id="KW-1133">Transmembrane helix</keyword>
<keyword evidence="2" id="KW-0813">Transport</keyword>
<reference evidence="16" key="2">
    <citation type="journal article" date="2023" name="Microbiol Resour">
        <title>Decontamination and Annotation of the Draft Genome Sequence of the Oomycete Lagenidium giganteum ARSEF 373.</title>
        <authorList>
            <person name="Morgan W.R."/>
            <person name="Tartar A."/>
        </authorList>
    </citation>
    <scope>NUCLEOTIDE SEQUENCE</scope>
    <source>
        <strain evidence="16">ARSEF 373</strain>
    </source>
</reference>
<dbReference type="Gene3D" id="3.30.530.20">
    <property type="match status" value="2"/>
</dbReference>
<evidence type="ECO:0000256" key="5">
    <source>
        <dbReference type="ARBA" id="ARBA00022990"/>
    </source>
</evidence>
<keyword evidence="17" id="KW-1185">Reference proteome</keyword>
<evidence type="ECO:0000259" key="14">
    <source>
        <dbReference type="PROSITE" id="PS50106"/>
    </source>
</evidence>
<keyword evidence="13" id="KW-0812">Transmembrane</keyword>
<evidence type="ECO:0000256" key="3">
    <source>
        <dbReference type="ARBA" id="ARBA00022490"/>
    </source>
</evidence>
<dbReference type="Pfam" id="PF01852">
    <property type="entry name" value="START"/>
    <property type="match status" value="1"/>
</dbReference>
<feature type="transmembrane region" description="Helical" evidence="13">
    <location>
        <begin position="2468"/>
        <end position="2491"/>
    </location>
</feature>
<dbReference type="GO" id="GO:0008289">
    <property type="term" value="F:lipid binding"/>
    <property type="evidence" value="ECO:0007669"/>
    <property type="project" value="UniProtKB-KW"/>
</dbReference>
<dbReference type="PROSITE" id="PS50848">
    <property type="entry name" value="START"/>
    <property type="match status" value="1"/>
</dbReference>
<feature type="transmembrane region" description="Helical" evidence="13">
    <location>
        <begin position="620"/>
        <end position="644"/>
    </location>
</feature>
<reference evidence="16" key="1">
    <citation type="submission" date="2022-11" db="EMBL/GenBank/DDBJ databases">
        <authorList>
            <person name="Morgan W.R."/>
            <person name="Tartar A."/>
        </authorList>
    </citation>
    <scope>NUCLEOTIDE SEQUENCE</scope>
    <source>
        <strain evidence="16">ARSEF 373</strain>
    </source>
</reference>
<keyword evidence="6" id="KW-0445">Lipid transport</keyword>
<feature type="compositionally biased region" description="Polar residues" evidence="12">
    <location>
        <begin position="2377"/>
        <end position="2396"/>
    </location>
</feature>
<comment type="subcellular location">
    <subcellularLocation>
        <location evidence="1">Cytoplasm</location>
    </subcellularLocation>
</comment>
<dbReference type="PANTHER" id="PTHR19308">
    <property type="entry name" value="PHOSPHATIDYLCHOLINE TRANSFER PROTEIN"/>
    <property type="match status" value="1"/>
</dbReference>
<feature type="compositionally biased region" description="Polar residues" evidence="12">
    <location>
        <begin position="2410"/>
        <end position="2432"/>
    </location>
</feature>
<feature type="compositionally biased region" description="Low complexity" evidence="12">
    <location>
        <begin position="1994"/>
        <end position="2019"/>
    </location>
</feature>
<dbReference type="PANTHER" id="PTHR19308:SF39">
    <property type="entry name" value="PHOSPHATIDYLCHOLINE TRANSFER PROTEIN"/>
    <property type="match status" value="1"/>
</dbReference>
<feature type="transmembrane region" description="Helical" evidence="13">
    <location>
        <begin position="2537"/>
        <end position="2555"/>
    </location>
</feature>
<feature type="transmembrane region" description="Helical" evidence="13">
    <location>
        <begin position="197"/>
        <end position="215"/>
    </location>
</feature>
<feature type="region of interest" description="Disordered" evidence="12">
    <location>
        <begin position="93"/>
        <end position="145"/>
    </location>
</feature>
<dbReference type="FunFam" id="3.30.530.20:FF:000017">
    <property type="entry name" value="Phosphatidylcholine transfer protein, putative"/>
    <property type="match status" value="1"/>
</dbReference>
<feature type="domain" description="PDZ" evidence="14">
    <location>
        <begin position="1733"/>
        <end position="1813"/>
    </location>
</feature>